<evidence type="ECO:0000313" key="1">
    <source>
        <dbReference type="EMBL" id="WNZ21739.1"/>
    </source>
</evidence>
<reference evidence="1" key="1">
    <citation type="submission" date="2020-05" db="EMBL/GenBank/DDBJ databases">
        <authorList>
            <person name="Zhu T."/>
            <person name="Keshari N."/>
            <person name="Lu X."/>
        </authorList>
    </citation>
    <scope>NUCLEOTIDE SEQUENCE</scope>
    <source>
        <strain evidence="1">NK1-12</strain>
    </source>
</reference>
<dbReference type="RefSeq" id="WP_316433042.1">
    <property type="nucleotide sequence ID" value="NZ_CP053586.1"/>
</dbReference>
<gene>
    <name evidence="1" type="ORF">HJG54_01890</name>
</gene>
<protein>
    <submittedName>
        <fullName evidence="1">Uncharacterized protein</fullName>
    </submittedName>
</protein>
<proteinExistence type="predicted"/>
<dbReference type="AlphaFoldDB" id="A0AA96WB16"/>
<sequence length="116" mass="13053">MQDKHKVTLYLPPELHRQLKVRSAVDLQPMSAIAERAIIFYLEHPEVVDEVDDANHGQVHRVYNCPSCSTSLVVREGEMVSLQEQSTVLDDDASVARVQEDCSNPDQHDEGELVPC</sequence>
<organism evidence="1">
    <name type="scientific">Leptolyngbya sp. NK1-12</name>
    <dbReference type="NCBI Taxonomy" id="2547451"/>
    <lineage>
        <taxon>Bacteria</taxon>
        <taxon>Bacillati</taxon>
        <taxon>Cyanobacteriota</taxon>
        <taxon>Cyanophyceae</taxon>
        <taxon>Leptolyngbyales</taxon>
        <taxon>Leptolyngbyaceae</taxon>
        <taxon>Leptolyngbya group</taxon>
        <taxon>Leptolyngbya</taxon>
    </lineage>
</organism>
<accession>A0AA96WB16</accession>
<dbReference type="EMBL" id="CP053586">
    <property type="protein sequence ID" value="WNZ21739.1"/>
    <property type="molecule type" value="Genomic_DNA"/>
</dbReference>
<name>A0AA96WB16_9CYAN</name>